<dbReference type="Proteomes" id="UP000299102">
    <property type="component" value="Unassembled WGS sequence"/>
</dbReference>
<sequence length="189" mass="21190">MTFAAIEHPQPQLSASWERITYLIEGNRADEGWRRESRPPKLSFTGRKATAEAAPSCLHSARVWLFPGRAGPFMYCNTKPHPRLSVSNRQRLIVSDAQLDASARDTGTECRKKRTVPFKMGRIVTLSLPVLLRNRPLHTLSESVCTPLVGRVLKDSSTIYQLMIYHQQGITRFKSPAAHYSDSLGDASV</sequence>
<evidence type="ECO:0000313" key="1">
    <source>
        <dbReference type="EMBL" id="GBP59168.1"/>
    </source>
</evidence>
<protein>
    <submittedName>
        <fullName evidence="1">Uncharacterized protein</fullName>
    </submittedName>
</protein>
<accession>A0A4C1X5W8</accession>
<dbReference type="AlphaFoldDB" id="A0A4C1X5W8"/>
<organism evidence="1 2">
    <name type="scientific">Eumeta variegata</name>
    <name type="common">Bagworm moth</name>
    <name type="synonym">Eumeta japonica</name>
    <dbReference type="NCBI Taxonomy" id="151549"/>
    <lineage>
        <taxon>Eukaryota</taxon>
        <taxon>Metazoa</taxon>
        <taxon>Ecdysozoa</taxon>
        <taxon>Arthropoda</taxon>
        <taxon>Hexapoda</taxon>
        <taxon>Insecta</taxon>
        <taxon>Pterygota</taxon>
        <taxon>Neoptera</taxon>
        <taxon>Endopterygota</taxon>
        <taxon>Lepidoptera</taxon>
        <taxon>Glossata</taxon>
        <taxon>Ditrysia</taxon>
        <taxon>Tineoidea</taxon>
        <taxon>Psychidae</taxon>
        <taxon>Oiketicinae</taxon>
        <taxon>Eumeta</taxon>
    </lineage>
</organism>
<reference evidence="1 2" key="1">
    <citation type="journal article" date="2019" name="Commun. Biol.">
        <title>The bagworm genome reveals a unique fibroin gene that provides high tensile strength.</title>
        <authorList>
            <person name="Kono N."/>
            <person name="Nakamura H."/>
            <person name="Ohtoshi R."/>
            <person name="Tomita M."/>
            <person name="Numata K."/>
            <person name="Arakawa K."/>
        </authorList>
    </citation>
    <scope>NUCLEOTIDE SEQUENCE [LARGE SCALE GENOMIC DNA]</scope>
</reference>
<name>A0A4C1X5W8_EUMVA</name>
<keyword evidence="2" id="KW-1185">Reference proteome</keyword>
<dbReference type="EMBL" id="BGZK01000754">
    <property type="protein sequence ID" value="GBP59168.1"/>
    <property type="molecule type" value="Genomic_DNA"/>
</dbReference>
<evidence type="ECO:0000313" key="2">
    <source>
        <dbReference type="Proteomes" id="UP000299102"/>
    </source>
</evidence>
<gene>
    <name evidence="1" type="ORF">EVAR_53322_1</name>
</gene>
<comment type="caution">
    <text evidence="1">The sequence shown here is derived from an EMBL/GenBank/DDBJ whole genome shotgun (WGS) entry which is preliminary data.</text>
</comment>
<proteinExistence type="predicted"/>